<dbReference type="SFLD" id="SFLDG00358">
    <property type="entry name" value="Main_(cytGST)"/>
    <property type="match status" value="1"/>
</dbReference>
<dbReference type="CDD" id="cd03196">
    <property type="entry name" value="GST_C_5"/>
    <property type="match status" value="1"/>
</dbReference>
<dbReference type="OrthoDB" id="9813092at2"/>
<accession>A0A1M7M9G3</accession>
<dbReference type="Proteomes" id="UP000183983">
    <property type="component" value="Unassembled WGS sequence"/>
</dbReference>
<dbReference type="PROSITE" id="PS50404">
    <property type="entry name" value="GST_NTER"/>
    <property type="match status" value="1"/>
</dbReference>
<dbReference type="RefSeq" id="WP_084537066.1">
    <property type="nucleotide sequence ID" value="NZ_FRDA01000004.1"/>
</dbReference>
<dbReference type="Pfam" id="PF13417">
    <property type="entry name" value="GST_N_3"/>
    <property type="match status" value="1"/>
</dbReference>
<keyword evidence="3" id="KW-0808">Transferase</keyword>
<gene>
    <name evidence="3" type="ORF">SAMN05216593_10437</name>
</gene>
<dbReference type="GO" id="GO:0005737">
    <property type="term" value="C:cytoplasm"/>
    <property type="evidence" value="ECO:0007669"/>
    <property type="project" value="TreeGrafter"/>
</dbReference>
<dbReference type="GO" id="GO:0016740">
    <property type="term" value="F:transferase activity"/>
    <property type="evidence" value="ECO:0007669"/>
    <property type="project" value="UniProtKB-KW"/>
</dbReference>
<sequence>MKPVLYSFRRCPYAMRARMALHYAGCEVDIHEVSLKAKPPHMLERSPKGTVPVLIVADRVLEQSLDIMHWALAQNDPDDWLLACDSSAQREMADLIEENDQVFKPNLDRYKYAVRYPEHCAEHYREQGEAFLRTLDIRLQSGFYLMGEHPTLADIAIAPFIRQFCFVDPDWFAQSAYPALREWLQRFLDSGLFAAVMHKQADLQGRDTQAPDAKKSPLPAR</sequence>
<dbReference type="STRING" id="1190415.SAMN05216593_10437"/>
<dbReference type="CDD" id="cd03060">
    <property type="entry name" value="GST_N_Omega_like"/>
    <property type="match status" value="1"/>
</dbReference>
<dbReference type="SUPFAM" id="SSF52833">
    <property type="entry name" value="Thioredoxin-like"/>
    <property type="match status" value="1"/>
</dbReference>
<dbReference type="InterPro" id="IPR036249">
    <property type="entry name" value="Thioredoxin-like_sf"/>
</dbReference>
<dbReference type="PANTHER" id="PTHR43968">
    <property type="match status" value="1"/>
</dbReference>
<dbReference type="Gene3D" id="3.40.30.10">
    <property type="entry name" value="Glutaredoxin"/>
    <property type="match status" value="1"/>
</dbReference>
<dbReference type="AlphaFoldDB" id="A0A1M7M9G3"/>
<dbReference type="Pfam" id="PF13410">
    <property type="entry name" value="GST_C_2"/>
    <property type="match status" value="1"/>
</dbReference>
<dbReference type="SUPFAM" id="SSF47616">
    <property type="entry name" value="GST C-terminal domain-like"/>
    <property type="match status" value="1"/>
</dbReference>
<dbReference type="EMBL" id="FRDA01000004">
    <property type="protein sequence ID" value="SHM87351.1"/>
    <property type="molecule type" value="Genomic_DNA"/>
</dbReference>
<name>A0A1M7M9G3_9PSED</name>
<dbReference type="InterPro" id="IPR036282">
    <property type="entry name" value="Glutathione-S-Trfase_C_sf"/>
</dbReference>
<evidence type="ECO:0000313" key="3">
    <source>
        <dbReference type="EMBL" id="SHM87351.1"/>
    </source>
</evidence>
<protein>
    <submittedName>
        <fullName evidence="3">Glutathione S-transferase</fullName>
    </submittedName>
</protein>
<dbReference type="PROSITE" id="PS51354">
    <property type="entry name" value="GLUTAREDOXIN_2"/>
    <property type="match status" value="1"/>
</dbReference>
<evidence type="ECO:0000259" key="2">
    <source>
        <dbReference type="PROSITE" id="PS50405"/>
    </source>
</evidence>
<dbReference type="Gene3D" id="1.20.1050.10">
    <property type="match status" value="1"/>
</dbReference>
<dbReference type="PANTHER" id="PTHR43968:SF6">
    <property type="entry name" value="GLUTATHIONE S-TRANSFERASE OMEGA"/>
    <property type="match status" value="1"/>
</dbReference>
<dbReference type="PROSITE" id="PS50405">
    <property type="entry name" value="GST_CTER"/>
    <property type="match status" value="1"/>
</dbReference>
<dbReference type="InterPro" id="IPR040079">
    <property type="entry name" value="Glutathione_S-Trfase"/>
</dbReference>
<dbReference type="SFLD" id="SFLDS00019">
    <property type="entry name" value="Glutathione_Transferase_(cytos"/>
    <property type="match status" value="1"/>
</dbReference>
<evidence type="ECO:0000259" key="1">
    <source>
        <dbReference type="PROSITE" id="PS50404"/>
    </source>
</evidence>
<dbReference type="InterPro" id="IPR010987">
    <property type="entry name" value="Glutathione-S-Trfase_C-like"/>
</dbReference>
<proteinExistence type="predicted"/>
<organism evidence="3">
    <name type="scientific">Pseudomonas asturiensis</name>
    <dbReference type="NCBI Taxonomy" id="1190415"/>
    <lineage>
        <taxon>Bacteria</taxon>
        <taxon>Pseudomonadati</taxon>
        <taxon>Pseudomonadota</taxon>
        <taxon>Gammaproteobacteria</taxon>
        <taxon>Pseudomonadales</taxon>
        <taxon>Pseudomonadaceae</taxon>
        <taxon>Pseudomonas</taxon>
    </lineage>
</organism>
<reference evidence="3" key="1">
    <citation type="submission" date="2016-11" db="EMBL/GenBank/DDBJ databases">
        <authorList>
            <person name="Jaros S."/>
            <person name="Januszkiewicz K."/>
            <person name="Wedrychowicz H."/>
        </authorList>
    </citation>
    <scope>NUCLEOTIDE SEQUENCE [LARGE SCALE GENOMIC DNA]</scope>
    <source>
        <strain evidence="3">LMG 26898</strain>
    </source>
</reference>
<feature type="domain" description="GST N-terminal" evidence="1">
    <location>
        <begin position="1"/>
        <end position="79"/>
    </location>
</feature>
<dbReference type="InterPro" id="IPR050983">
    <property type="entry name" value="GST_Omega/HSP26"/>
</dbReference>
<feature type="domain" description="GST C-terminal" evidence="2">
    <location>
        <begin position="86"/>
        <end position="218"/>
    </location>
</feature>
<dbReference type="InterPro" id="IPR004045">
    <property type="entry name" value="Glutathione_S-Trfase_N"/>
</dbReference>